<dbReference type="GO" id="GO:0006935">
    <property type="term" value="P:chemotaxis"/>
    <property type="evidence" value="ECO:0007669"/>
    <property type="project" value="InterPro"/>
</dbReference>
<evidence type="ECO:0000256" key="3">
    <source>
        <dbReference type="ARBA" id="ARBA00022448"/>
    </source>
</evidence>
<evidence type="ECO:0000313" key="10">
    <source>
        <dbReference type="EMBL" id="SVA27638.1"/>
    </source>
</evidence>
<evidence type="ECO:0000256" key="8">
    <source>
        <dbReference type="SAM" id="Phobius"/>
    </source>
</evidence>
<evidence type="ECO:0000256" key="2">
    <source>
        <dbReference type="ARBA" id="ARBA00008038"/>
    </source>
</evidence>
<dbReference type="PROSITE" id="PS01307">
    <property type="entry name" value="MOTA"/>
    <property type="match status" value="1"/>
</dbReference>
<dbReference type="InterPro" id="IPR002898">
    <property type="entry name" value="MotA_ExbB_proton_chnl"/>
</dbReference>
<proteinExistence type="inferred from homology"/>
<feature type="transmembrane region" description="Helical" evidence="8">
    <location>
        <begin position="35"/>
        <end position="57"/>
    </location>
</feature>
<comment type="subcellular location">
    <subcellularLocation>
        <location evidence="1">Cell membrane</location>
        <topology evidence="1">Multi-pass membrane protein</topology>
    </subcellularLocation>
</comment>
<gene>
    <name evidence="10" type="ORF">METZ01_LOCUS80492</name>
</gene>
<comment type="similarity">
    <text evidence="2">Belongs to the MotA family.</text>
</comment>
<accession>A0A381UJ01</accession>
<dbReference type="GO" id="GO:0005886">
    <property type="term" value="C:plasma membrane"/>
    <property type="evidence" value="ECO:0007669"/>
    <property type="project" value="UniProtKB-SubCell"/>
</dbReference>
<name>A0A381UJ01_9ZZZZ</name>
<dbReference type="PANTHER" id="PTHR30433:SF2">
    <property type="entry name" value="MOTILITY PROTEIN A"/>
    <property type="match status" value="1"/>
</dbReference>
<dbReference type="InterPro" id="IPR000540">
    <property type="entry name" value="Flag_MotA_CS"/>
</dbReference>
<feature type="transmembrane region" description="Helical" evidence="8">
    <location>
        <begin position="158"/>
        <end position="178"/>
    </location>
</feature>
<evidence type="ECO:0000256" key="1">
    <source>
        <dbReference type="ARBA" id="ARBA00004651"/>
    </source>
</evidence>
<keyword evidence="5 8" id="KW-0812">Transmembrane</keyword>
<keyword evidence="6 8" id="KW-1133">Transmembrane helix</keyword>
<keyword evidence="4" id="KW-1003">Cell membrane</keyword>
<evidence type="ECO:0000256" key="4">
    <source>
        <dbReference type="ARBA" id="ARBA00022475"/>
    </source>
</evidence>
<protein>
    <recommendedName>
        <fullName evidence="9">MotA/TolQ/ExbB proton channel domain-containing protein</fullName>
    </recommendedName>
</protein>
<evidence type="ECO:0000256" key="5">
    <source>
        <dbReference type="ARBA" id="ARBA00022692"/>
    </source>
</evidence>
<dbReference type="PANTHER" id="PTHR30433">
    <property type="entry name" value="CHEMOTAXIS PROTEIN MOTA"/>
    <property type="match status" value="1"/>
</dbReference>
<reference evidence="10" key="1">
    <citation type="submission" date="2018-05" db="EMBL/GenBank/DDBJ databases">
        <authorList>
            <person name="Lanie J.A."/>
            <person name="Ng W.-L."/>
            <person name="Kazmierczak K.M."/>
            <person name="Andrzejewski T.M."/>
            <person name="Davidsen T.M."/>
            <person name="Wayne K.J."/>
            <person name="Tettelin H."/>
            <person name="Glass J.I."/>
            <person name="Rusch D."/>
            <person name="Podicherti R."/>
            <person name="Tsui H.-C.T."/>
            <person name="Winkler M.E."/>
        </authorList>
    </citation>
    <scope>NUCLEOTIDE SEQUENCE</scope>
</reference>
<evidence type="ECO:0000256" key="7">
    <source>
        <dbReference type="ARBA" id="ARBA00023136"/>
    </source>
</evidence>
<evidence type="ECO:0000256" key="6">
    <source>
        <dbReference type="ARBA" id="ARBA00022989"/>
    </source>
</evidence>
<feature type="transmembrane region" description="Helical" evidence="8">
    <location>
        <begin position="184"/>
        <end position="207"/>
    </location>
</feature>
<keyword evidence="7 8" id="KW-0472">Membrane</keyword>
<sequence length="260" mass="27252">MDIATLIGIIAGLGMIMGGIFSAAAAAGAGTGVFISPSSFIIVFGGMIASVAVAFPLNDIMALGAAIGATFKGSGAKLGTYVEEAVEVSEVARKGTTELEGKLGSVKNFFFKDGLQMVVDGYSEDEITDILNTRIDYREVREKAQANLFKTMGNMAPAWGMVGTLIGLVIMLSGFGGAGGTDALGAGMSAALITTFYGSVLANLFFLPMAAKVDSRIQFTSTIQALLVEGAKLIHQKKHPIIVREKLNSFIPPKEWKREG</sequence>
<organism evidence="10">
    <name type="scientific">marine metagenome</name>
    <dbReference type="NCBI Taxonomy" id="408172"/>
    <lineage>
        <taxon>unclassified sequences</taxon>
        <taxon>metagenomes</taxon>
        <taxon>ecological metagenomes</taxon>
    </lineage>
</organism>
<dbReference type="InterPro" id="IPR047055">
    <property type="entry name" value="MotA-like"/>
</dbReference>
<dbReference type="Pfam" id="PF01618">
    <property type="entry name" value="MotA_ExbB"/>
    <property type="match status" value="1"/>
</dbReference>
<keyword evidence="3" id="KW-0813">Transport</keyword>
<dbReference type="EMBL" id="UINC01006455">
    <property type="protein sequence ID" value="SVA27638.1"/>
    <property type="molecule type" value="Genomic_DNA"/>
</dbReference>
<dbReference type="AlphaFoldDB" id="A0A381UJ01"/>
<evidence type="ECO:0000259" key="9">
    <source>
        <dbReference type="Pfam" id="PF01618"/>
    </source>
</evidence>
<dbReference type="GO" id="GO:0071978">
    <property type="term" value="P:bacterial-type flagellum-dependent swarming motility"/>
    <property type="evidence" value="ECO:0007669"/>
    <property type="project" value="InterPro"/>
</dbReference>
<feature type="domain" description="MotA/TolQ/ExbB proton channel" evidence="9">
    <location>
        <begin position="106"/>
        <end position="218"/>
    </location>
</feature>